<dbReference type="PROSITE" id="PS01047">
    <property type="entry name" value="HMA_1"/>
    <property type="match status" value="1"/>
</dbReference>
<evidence type="ECO:0000256" key="1">
    <source>
        <dbReference type="ARBA" id="ARBA00022723"/>
    </source>
</evidence>
<dbReference type="Proteomes" id="UP000886520">
    <property type="component" value="Chromosome 4"/>
</dbReference>
<dbReference type="Pfam" id="PF00403">
    <property type="entry name" value="HMA"/>
    <property type="match status" value="1"/>
</dbReference>
<dbReference type="GO" id="GO:0046872">
    <property type="term" value="F:metal ion binding"/>
    <property type="evidence" value="ECO:0007669"/>
    <property type="project" value="UniProtKB-KW"/>
</dbReference>
<dbReference type="PANTHER" id="PTHR22814">
    <property type="entry name" value="COPPER TRANSPORT PROTEIN ATOX1-RELATED"/>
    <property type="match status" value="1"/>
</dbReference>
<gene>
    <name evidence="3" type="ORF">GOP47_0003940</name>
</gene>
<evidence type="ECO:0000313" key="4">
    <source>
        <dbReference type="Proteomes" id="UP000886520"/>
    </source>
</evidence>
<protein>
    <recommendedName>
        <fullName evidence="2">HMA domain-containing protein</fullName>
    </recommendedName>
</protein>
<accession>A0A9D4V8A1</accession>
<evidence type="ECO:0000313" key="3">
    <source>
        <dbReference type="EMBL" id="KAI5080757.1"/>
    </source>
</evidence>
<dbReference type="PANTHER" id="PTHR22814:SF336">
    <property type="entry name" value="HEAVY METAL-ASSOCIATED ISOPRENYLATED PLANT PROTEIN 23"/>
    <property type="match status" value="1"/>
</dbReference>
<dbReference type="InterPro" id="IPR006121">
    <property type="entry name" value="HMA_dom"/>
</dbReference>
<dbReference type="InterPro" id="IPR036163">
    <property type="entry name" value="HMA_dom_sf"/>
</dbReference>
<dbReference type="InterPro" id="IPR017969">
    <property type="entry name" value="Heavy-metal-associated_CS"/>
</dbReference>
<reference evidence="3" key="1">
    <citation type="submission" date="2021-01" db="EMBL/GenBank/DDBJ databases">
        <title>Adiantum capillus-veneris genome.</title>
        <authorList>
            <person name="Fang Y."/>
            <person name="Liao Q."/>
        </authorList>
    </citation>
    <scope>NUCLEOTIDE SEQUENCE</scope>
    <source>
        <strain evidence="3">H3</strain>
        <tissue evidence="3">Leaf</tissue>
    </source>
</reference>
<dbReference type="OrthoDB" id="689350at2759"/>
<comment type="caution">
    <text evidence="3">The sequence shown here is derived from an EMBL/GenBank/DDBJ whole genome shotgun (WGS) entry which is preliminary data.</text>
</comment>
<feature type="domain" description="HMA" evidence="2">
    <location>
        <begin position="6"/>
        <end position="69"/>
    </location>
</feature>
<sequence>MQQQSNMQVELLVRMDCRGCERTIRKALFKLKGVENVEVDFEQQKVTVTGYVDQMKVLRRVRKTGKAAEFWNPTQEENYFLDYVHTPSAFQKTYNYYRHGFNNIGTSHYYTPSTYHRDYMSDEDEDFSGTSYDASMFSDDNPNACHIM</sequence>
<dbReference type="CDD" id="cd00371">
    <property type="entry name" value="HMA"/>
    <property type="match status" value="1"/>
</dbReference>
<keyword evidence="1" id="KW-0479">Metal-binding</keyword>
<evidence type="ECO:0000259" key="2">
    <source>
        <dbReference type="PROSITE" id="PS50846"/>
    </source>
</evidence>
<organism evidence="3 4">
    <name type="scientific">Adiantum capillus-veneris</name>
    <name type="common">Maidenhair fern</name>
    <dbReference type="NCBI Taxonomy" id="13818"/>
    <lineage>
        <taxon>Eukaryota</taxon>
        <taxon>Viridiplantae</taxon>
        <taxon>Streptophyta</taxon>
        <taxon>Embryophyta</taxon>
        <taxon>Tracheophyta</taxon>
        <taxon>Polypodiopsida</taxon>
        <taxon>Polypodiidae</taxon>
        <taxon>Polypodiales</taxon>
        <taxon>Pteridineae</taxon>
        <taxon>Pteridaceae</taxon>
        <taxon>Vittarioideae</taxon>
        <taxon>Adiantum</taxon>
    </lineage>
</organism>
<dbReference type="Gene3D" id="3.30.70.100">
    <property type="match status" value="1"/>
</dbReference>
<name>A0A9D4V8A1_ADICA</name>
<dbReference type="PROSITE" id="PS50846">
    <property type="entry name" value="HMA_2"/>
    <property type="match status" value="1"/>
</dbReference>
<keyword evidence="4" id="KW-1185">Reference proteome</keyword>
<proteinExistence type="predicted"/>
<dbReference type="AlphaFoldDB" id="A0A9D4V8A1"/>
<dbReference type="SUPFAM" id="SSF55008">
    <property type="entry name" value="HMA, heavy metal-associated domain"/>
    <property type="match status" value="1"/>
</dbReference>
<dbReference type="EMBL" id="JABFUD020000004">
    <property type="protein sequence ID" value="KAI5080757.1"/>
    <property type="molecule type" value="Genomic_DNA"/>
</dbReference>